<accession>A0AAU8JGG4</accession>
<organism evidence="1">
    <name type="scientific">Planktothricoides raciborskii GIHE-MW2</name>
    <dbReference type="NCBI Taxonomy" id="2792601"/>
    <lineage>
        <taxon>Bacteria</taxon>
        <taxon>Bacillati</taxon>
        <taxon>Cyanobacteriota</taxon>
        <taxon>Cyanophyceae</taxon>
        <taxon>Oscillatoriophycideae</taxon>
        <taxon>Oscillatoriales</taxon>
        <taxon>Oscillatoriaceae</taxon>
        <taxon>Planktothricoides</taxon>
    </lineage>
</organism>
<evidence type="ECO:0000313" key="1">
    <source>
        <dbReference type="EMBL" id="XCM37624.1"/>
    </source>
</evidence>
<dbReference type="AlphaFoldDB" id="A0AAU8JGG4"/>
<dbReference type="EMBL" id="CP159837">
    <property type="protein sequence ID" value="XCM37624.1"/>
    <property type="molecule type" value="Genomic_DNA"/>
</dbReference>
<name>A0AAU8JGG4_9CYAN</name>
<gene>
    <name evidence="1" type="ORF">ABWT76_000404</name>
</gene>
<reference evidence="1" key="1">
    <citation type="submission" date="2024-07" db="EMBL/GenBank/DDBJ databases">
        <authorList>
            <person name="Kim Y.J."/>
            <person name="Jeong J.Y."/>
        </authorList>
    </citation>
    <scope>NUCLEOTIDE SEQUENCE</scope>
    <source>
        <strain evidence="1">GIHE-MW2</strain>
    </source>
</reference>
<sequence length="123" mass="13652">MTDSRHIKAQNYHETTVRDQAQYAEGDINNYAPEQRQTLAEAAAEIQRLLEQLDKTYPTNTVAGQMQAAQEAIKQIDSNMPLADRILSAVRVGGTEALKQTLNHPAATFVLALLDDWQKTKGS</sequence>
<proteinExistence type="predicted"/>
<protein>
    <submittedName>
        <fullName evidence="1">Uncharacterized protein</fullName>
    </submittedName>
</protein>
<dbReference type="RefSeq" id="WP_354635567.1">
    <property type="nucleotide sequence ID" value="NZ_CP159837.1"/>
</dbReference>